<evidence type="ECO:0000256" key="8">
    <source>
        <dbReference type="SAM" id="MobiDB-lite"/>
    </source>
</evidence>
<evidence type="ECO:0000256" key="2">
    <source>
        <dbReference type="ARBA" id="ARBA00012920"/>
    </source>
</evidence>
<feature type="binding site" evidence="6">
    <location>
        <position position="107"/>
    </location>
    <ligand>
        <name>substrate</name>
    </ligand>
</feature>
<keyword evidence="9" id="KW-1133">Transmembrane helix</keyword>
<organism evidence="12 13">
    <name type="scientific">Vitrella brassicaformis (strain CCMP3155)</name>
    <dbReference type="NCBI Taxonomy" id="1169540"/>
    <lineage>
        <taxon>Eukaryota</taxon>
        <taxon>Sar</taxon>
        <taxon>Alveolata</taxon>
        <taxon>Colpodellida</taxon>
        <taxon>Vitrellaceae</taxon>
        <taxon>Vitrella</taxon>
    </lineage>
</organism>
<accession>A0A0G4GDJ8</accession>
<dbReference type="Gene3D" id="3.40.50.40">
    <property type="match status" value="1"/>
</dbReference>
<dbReference type="OMA" id="CEDMLPE"/>
<keyword evidence="13" id="KW-1185">Reference proteome</keyword>
<dbReference type="SMART" id="SM00870">
    <property type="entry name" value="Asparaginase"/>
    <property type="match status" value="1"/>
</dbReference>
<keyword evidence="9" id="KW-0812">Transmembrane</keyword>
<evidence type="ECO:0000256" key="6">
    <source>
        <dbReference type="PIRSR" id="PIRSR001220-2"/>
    </source>
</evidence>
<sequence>MPLYQHVAERGPPPVTEEQRSHGAPEPYHLMGKGAVPDPDNPTVLVIVTGGTLCMDVRADAEGGSLRPMEGGLRASLMQMDELDDKRGKRQQLPHFEVLEWPHLIDSSDVGPEEWRGLARDIERHYTDYDGFVVIHGTDTMAYTASALSFMLENLGKPVILTGAMLPLAKVQTDGKRNLLVALFIAAYSQLTEVCILFASVLMRGNRATKSDCWAFKAFESPNYPPLGRVGVEIRIDESLLLAPSKRAFRVFTGLCTNVICFRLTPGFDDAALVRLFETDMHPFGVVLQLYGTGNAPVRGGKFLSVLQQGIDRGCAVVAVSQCYKGALNLQAYANGAKLLQAGVINGGDMTPEAAATKLAYLLGKGYRGPRLRRLMETDLRGEVTDNPDYLPIPADRMPPTLHVVHTAPTPATHPPAVDRDSEGNGDTSGDGGVKAKGEAGRGGQEGWSLEHTRGDGLRCRL</sequence>
<name>A0A0G4GDJ8_VITBC</name>
<dbReference type="PRINTS" id="PR00139">
    <property type="entry name" value="ASNGLNASE"/>
</dbReference>
<evidence type="ECO:0000256" key="3">
    <source>
        <dbReference type="ARBA" id="ARBA00022801"/>
    </source>
</evidence>
<gene>
    <name evidence="12" type="ORF">Vbra_17466</name>
</gene>
<dbReference type="SUPFAM" id="SSF53774">
    <property type="entry name" value="Glutaminase/Asparaginase"/>
    <property type="match status" value="1"/>
</dbReference>
<feature type="binding site" evidence="6">
    <location>
        <begin position="138"/>
        <end position="139"/>
    </location>
    <ligand>
        <name>substrate</name>
    </ligand>
</feature>
<dbReference type="AlphaFoldDB" id="A0A0G4GDJ8"/>
<dbReference type="PANTHER" id="PTHR11707">
    <property type="entry name" value="L-ASPARAGINASE"/>
    <property type="match status" value="1"/>
</dbReference>
<feature type="active site" evidence="7">
    <location>
        <position position="138"/>
    </location>
</feature>
<feature type="domain" description="Asparaginase/glutaminase C-terminal" evidence="11">
    <location>
        <begin position="258"/>
        <end position="376"/>
    </location>
</feature>
<evidence type="ECO:0000256" key="4">
    <source>
        <dbReference type="ARBA" id="ARBA00049366"/>
    </source>
</evidence>
<evidence type="ECO:0000313" key="12">
    <source>
        <dbReference type="EMBL" id="CEM27472.1"/>
    </source>
</evidence>
<feature type="region of interest" description="Disordered" evidence="8">
    <location>
        <begin position="406"/>
        <end position="462"/>
    </location>
</feature>
<dbReference type="EC" id="3.5.1.1" evidence="2"/>
<evidence type="ECO:0000313" key="13">
    <source>
        <dbReference type="Proteomes" id="UP000041254"/>
    </source>
</evidence>
<comment type="catalytic activity">
    <reaction evidence="4">
        <text>L-asparagine + H2O = L-aspartate + NH4(+)</text>
        <dbReference type="Rhea" id="RHEA:21016"/>
        <dbReference type="ChEBI" id="CHEBI:15377"/>
        <dbReference type="ChEBI" id="CHEBI:28938"/>
        <dbReference type="ChEBI" id="CHEBI:29991"/>
        <dbReference type="ChEBI" id="CHEBI:58048"/>
        <dbReference type="EC" id="3.5.1.1"/>
    </reaction>
</comment>
<dbReference type="Pfam" id="PF00710">
    <property type="entry name" value="Asparaginase"/>
    <property type="match status" value="1"/>
</dbReference>
<dbReference type="InterPro" id="IPR041725">
    <property type="entry name" value="L-asparaginase_I"/>
</dbReference>
<dbReference type="InterPro" id="IPR027473">
    <property type="entry name" value="L-asparaginase_C"/>
</dbReference>
<evidence type="ECO:0000256" key="1">
    <source>
        <dbReference type="ARBA" id="ARBA00010518"/>
    </source>
</evidence>
<dbReference type="SFLD" id="SFLDS00057">
    <property type="entry name" value="Glutaminase/Asparaginase"/>
    <property type="match status" value="1"/>
</dbReference>
<dbReference type="GO" id="GO:0004067">
    <property type="term" value="F:asparaginase activity"/>
    <property type="evidence" value="ECO:0007669"/>
    <property type="project" value="UniProtKB-UniRule"/>
</dbReference>
<keyword evidence="3" id="KW-0378">Hydrolase</keyword>
<protein>
    <recommendedName>
        <fullName evidence="2">asparaginase</fullName>
        <ecNumber evidence="2">3.5.1.1</ecNumber>
    </recommendedName>
</protein>
<dbReference type="NCBIfam" id="TIGR00519">
    <property type="entry name" value="asnASE_I"/>
    <property type="match status" value="1"/>
</dbReference>
<feature type="active site" description="O-isoaspartyl threonine intermediate" evidence="5">
    <location>
        <position position="52"/>
    </location>
</feature>
<dbReference type="GO" id="GO:0009066">
    <property type="term" value="P:aspartate family amino acid metabolic process"/>
    <property type="evidence" value="ECO:0007669"/>
    <property type="project" value="UniProtKB-ARBA"/>
</dbReference>
<dbReference type="PIRSF" id="PIRSF001220">
    <property type="entry name" value="L-ASNase_gatD"/>
    <property type="match status" value="1"/>
</dbReference>
<dbReference type="OrthoDB" id="427002at2759"/>
<dbReference type="PhylomeDB" id="A0A0G4GDJ8"/>
<dbReference type="InterPro" id="IPR037152">
    <property type="entry name" value="L-asparaginase_N_sf"/>
</dbReference>
<keyword evidence="9" id="KW-0472">Membrane</keyword>
<proteinExistence type="inferred from homology"/>
<dbReference type="InterPro" id="IPR040919">
    <property type="entry name" value="Asparaginase_C"/>
</dbReference>
<evidence type="ECO:0000256" key="9">
    <source>
        <dbReference type="SAM" id="Phobius"/>
    </source>
</evidence>
<dbReference type="PROSITE" id="PS00917">
    <property type="entry name" value="ASN_GLN_ASE_2"/>
    <property type="match status" value="1"/>
</dbReference>
<feature type="region of interest" description="Disordered" evidence="8">
    <location>
        <begin position="1"/>
        <end position="28"/>
    </location>
</feature>
<dbReference type="PROSITE" id="PS51732">
    <property type="entry name" value="ASN_GLN_ASE_3"/>
    <property type="match status" value="1"/>
</dbReference>
<evidence type="ECO:0000256" key="5">
    <source>
        <dbReference type="PIRSR" id="PIRSR001220-1"/>
    </source>
</evidence>
<comment type="similarity">
    <text evidence="1">Belongs to the asparaginase 1 family.</text>
</comment>
<dbReference type="InParanoid" id="A0A0G4GDJ8"/>
<dbReference type="InterPro" id="IPR006033">
    <property type="entry name" value="AsnA_fam"/>
</dbReference>
<evidence type="ECO:0000259" key="10">
    <source>
        <dbReference type="Pfam" id="PF00710"/>
    </source>
</evidence>
<dbReference type="InterPro" id="IPR027474">
    <property type="entry name" value="L-asparaginase_N"/>
</dbReference>
<feature type="domain" description="L-asparaginase N-terminal" evidence="10">
    <location>
        <begin position="44"/>
        <end position="238"/>
    </location>
</feature>
<dbReference type="FunFam" id="3.40.50.40:FF:000001">
    <property type="entry name" value="L-asparaginase 1"/>
    <property type="match status" value="1"/>
</dbReference>
<dbReference type="FunFam" id="3.40.50.1170:FF:000001">
    <property type="entry name" value="L-asparaginase 2"/>
    <property type="match status" value="1"/>
</dbReference>
<dbReference type="Pfam" id="PF17763">
    <property type="entry name" value="Asparaginase_C"/>
    <property type="match status" value="1"/>
</dbReference>
<dbReference type="STRING" id="1169540.A0A0G4GDJ8"/>
<dbReference type="PIRSF" id="PIRSF500176">
    <property type="entry name" value="L_ASNase"/>
    <property type="match status" value="1"/>
</dbReference>
<evidence type="ECO:0000256" key="7">
    <source>
        <dbReference type="PROSITE-ProRule" id="PRU10100"/>
    </source>
</evidence>
<reference evidence="12 13" key="1">
    <citation type="submission" date="2014-11" db="EMBL/GenBank/DDBJ databases">
        <authorList>
            <person name="Zhu J."/>
            <person name="Qi W."/>
            <person name="Song R."/>
        </authorList>
    </citation>
    <scope>NUCLEOTIDE SEQUENCE [LARGE SCALE GENOMIC DNA]</scope>
</reference>
<dbReference type="InterPro" id="IPR006034">
    <property type="entry name" value="Asparaginase/glutaminase-like"/>
</dbReference>
<dbReference type="InterPro" id="IPR027475">
    <property type="entry name" value="Asparaginase/glutaminase_AS2"/>
</dbReference>
<dbReference type="PANTHER" id="PTHR11707:SF28">
    <property type="entry name" value="60 KDA LYSOPHOSPHOLIPASE"/>
    <property type="match status" value="1"/>
</dbReference>
<dbReference type="Gene3D" id="3.40.50.1170">
    <property type="entry name" value="L-asparaginase, N-terminal domain"/>
    <property type="match status" value="1"/>
</dbReference>
<feature type="compositionally biased region" description="Basic and acidic residues" evidence="8">
    <location>
        <begin position="449"/>
        <end position="462"/>
    </location>
</feature>
<dbReference type="Proteomes" id="UP000041254">
    <property type="component" value="Unassembled WGS sequence"/>
</dbReference>
<feature type="transmembrane region" description="Helical" evidence="9">
    <location>
        <begin position="179"/>
        <end position="203"/>
    </location>
</feature>
<evidence type="ECO:0000259" key="11">
    <source>
        <dbReference type="Pfam" id="PF17763"/>
    </source>
</evidence>
<dbReference type="EMBL" id="CDMY01000635">
    <property type="protein sequence ID" value="CEM27472.1"/>
    <property type="molecule type" value="Genomic_DNA"/>
</dbReference>
<dbReference type="InterPro" id="IPR036152">
    <property type="entry name" value="Asp/glu_Ase-like_sf"/>
</dbReference>
<dbReference type="VEuPathDB" id="CryptoDB:Vbra_17466"/>
<dbReference type="CDD" id="cd08963">
    <property type="entry name" value="L-asparaginase_I"/>
    <property type="match status" value="1"/>
</dbReference>